<dbReference type="Pfam" id="PF04397">
    <property type="entry name" value="LytTR"/>
    <property type="match status" value="1"/>
</dbReference>
<name>A0A3B7MH18_9BACT</name>
<dbReference type="InterPro" id="IPR007492">
    <property type="entry name" value="LytTR_DNA-bd_dom"/>
</dbReference>
<dbReference type="RefSeq" id="WP_119048715.1">
    <property type="nucleotide sequence ID" value="NZ_CP032157.1"/>
</dbReference>
<organism evidence="4 5">
    <name type="scientific">Paraflavitalea soli</name>
    <dbReference type="NCBI Taxonomy" id="2315862"/>
    <lineage>
        <taxon>Bacteria</taxon>
        <taxon>Pseudomonadati</taxon>
        <taxon>Bacteroidota</taxon>
        <taxon>Chitinophagia</taxon>
        <taxon>Chitinophagales</taxon>
        <taxon>Chitinophagaceae</taxon>
        <taxon>Paraflavitalea</taxon>
    </lineage>
</organism>
<keyword evidence="5" id="KW-1185">Reference proteome</keyword>
<keyword evidence="1" id="KW-0597">Phosphoprotein</keyword>
<dbReference type="InterPro" id="IPR001789">
    <property type="entry name" value="Sig_transdc_resp-reg_receiver"/>
</dbReference>
<dbReference type="PANTHER" id="PTHR37299:SF1">
    <property type="entry name" value="STAGE 0 SPORULATION PROTEIN A HOMOLOG"/>
    <property type="match status" value="1"/>
</dbReference>
<evidence type="ECO:0000256" key="1">
    <source>
        <dbReference type="PROSITE-ProRule" id="PRU00169"/>
    </source>
</evidence>
<dbReference type="SMART" id="SM00448">
    <property type="entry name" value="REC"/>
    <property type="match status" value="1"/>
</dbReference>
<dbReference type="PROSITE" id="PS50930">
    <property type="entry name" value="HTH_LYTTR"/>
    <property type="match status" value="1"/>
</dbReference>
<feature type="domain" description="HTH LytTR-type" evidence="3">
    <location>
        <begin position="191"/>
        <end position="256"/>
    </location>
</feature>
<dbReference type="KEGG" id="pseg:D3H65_02340"/>
<dbReference type="InterPro" id="IPR011006">
    <property type="entry name" value="CheY-like_superfamily"/>
</dbReference>
<dbReference type="Proteomes" id="UP000263900">
    <property type="component" value="Chromosome"/>
</dbReference>
<dbReference type="InterPro" id="IPR046947">
    <property type="entry name" value="LytR-like"/>
</dbReference>
<sequence>MKALIIEDEQLIAAEMQETIGAVAPDIEVLEIIPSLKAARKWFMANKEPDILFMDIKLSDGISFELFDQFLLKCPIIFCTAYEEYAIRAFKVNGVDYLLKPVQEEDLKKAINKVRNLRPGAFPESVDMQHLMSFFTNPGSPKQQYKERFIINTNNKWTPVETSSIAVFLKDNLNYIYTFGGEKHIYDFSALDEIEEVLDPQLFFRANRQAIIHINAIQSVKPIGNQKLTIQVRSPLKLEVDVSREKAPLLKKWMDR</sequence>
<dbReference type="Pfam" id="PF00072">
    <property type="entry name" value="Response_reg"/>
    <property type="match status" value="1"/>
</dbReference>
<dbReference type="GO" id="GO:0000156">
    <property type="term" value="F:phosphorelay response regulator activity"/>
    <property type="evidence" value="ECO:0007669"/>
    <property type="project" value="InterPro"/>
</dbReference>
<dbReference type="PANTHER" id="PTHR37299">
    <property type="entry name" value="TRANSCRIPTIONAL REGULATOR-RELATED"/>
    <property type="match status" value="1"/>
</dbReference>
<feature type="domain" description="Response regulatory" evidence="2">
    <location>
        <begin position="2"/>
        <end position="115"/>
    </location>
</feature>
<dbReference type="PROSITE" id="PS50110">
    <property type="entry name" value="RESPONSE_REGULATORY"/>
    <property type="match status" value="1"/>
</dbReference>
<accession>A0A3B7MH18</accession>
<dbReference type="Gene3D" id="2.40.50.1020">
    <property type="entry name" value="LytTr DNA-binding domain"/>
    <property type="match status" value="1"/>
</dbReference>
<feature type="modified residue" description="4-aspartylphosphate" evidence="1">
    <location>
        <position position="55"/>
    </location>
</feature>
<gene>
    <name evidence="4" type="ORF">D3H65_02340</name>
</gene>
<dbReference type="SUPFAM" id="SSF52172">
    <property type="entry name" value="CheY-like"/>
    <property type="match status" value="1"/>
</dbReference>
<evidence type="ECO:0000313" key="4">
    <source>
        <dbReference type="EMBL" id="AXY72877.1"/>
    </source>
</evidence>
<evidence type="ECO:0000313" key="5">
    <source>
        <dbReference type="Proteomes" id="UP000263900"/>
    </source>
</evidence>
<evidence type="ECO:0000259" key="3">
    <source>
        <dbReference type="PROSITE" id="PS50930"/>
    </source>
</evidence>
<proteinExistence type="predicted"/>
<protein>
    <submittedName>
        <fullName evidence="4">DNA-binding response regulator</fullName>
    </submittedName>
</protein>
<dbReference type="FunFam" id="3.40.50.2300:FF:000361">
    <property type="entry name" value="Two-component system response regulator"/>
    <property type="match status" value="1"/>
</dbReference>
<evidence type="ECO:0000259" key="2">
    <source>
        <dbReference type="PROSITE" id="PS50110"/>
    </source>
</evidence>
<dbReference type="SMART" id="SM00850">
    <property type="entry name" value="LytTR"/>
    <property type="match status" value="1"/>
</dbReference>
<dbReference type="GO" id="GO:0003677">
    <property type="term" value="F:DNA binding"/>
    <property type="evidence" value="ECO:0007669"/>
    <property type="project" value="UniProtKB-KW"/>
</dbReference>
<dbReference type="OrthoDB" id="646623at2"/>
<dbReference type="Gene3D" id="3.40.50.2300">
    <property type="match status" value="1"/>
</dbReference>
<reference evidence="4 5" key="1">
    <citation type="submission" date="2018-09" db="EMBL/GenBank/DDBJ databases">
        <title>Genome sequencing of strain 6GH32-13.</title>
        <authorList>
            <person name="Weon H.-Y."/>
            <person name="Heo J."/>
            <person name="Kwon S.-W."/>
        </authorList>
    </citation>
    <scope>NUCLEOTIDE SEQUENCE [LARGE SCALE GENOMIC DNA]</scope>
    <source>
        <strain evidence="4 5">5GH32-13</strain>
    </source>
</reference>
<dbReference type="EMBL" id="CP032157">
    <property type="protein sequence ID" value="AXY72877.1"/>
    <property type="molecule type" value="Genomic_DNA"/>
</dbReference>
<dbReference type="AlphaFoldDB" id="A0A3B7MH18"/>
<keyword evidence="4" id="KW-0238">DNA-binding</keyword>